<dbReference type="Gene3D" id="3.30.40.10">
    <property type="entry name" value="Zinc/RING finger domain, C3HC4 (zinc finger)"/>
    <property type="match status" value="1"/>
</dbReference>
<evidence type="ECO:0000256" key="11">
    <source>
        <dbReference type="PIRNR" id="PIRNR015919"/>
    </source>
</evidence>
<keyword evidence="6 11" id="KW-0862">Zinc</keyword>
<keyword evidence="5" id="KW-0863">Zinc-finger</keyword>
<dbReference type="PIRSF" id="PIRSF015919">
    <property type="entry name" value="TFIIH_SSL1"/>
    <property type="match status" value="1"/>
</dbReference>
<dbReference type="InterPro" id="IPR004595">
    <property type="entry name" value="TFIIH_C1-like_dom"/>
</dbReference>
<name>A0A914C4P9_9BILA</name>
<proteinExistence type="inferred from homology"/>
<accession>A0A914C4P9</accession>
<dbReference type="FunFam" id="3.40.50.410:FF:000015">
    <property type="entry name" value="General transcription factor IIH subunit 2"/>
    <property type="match status" value="1"/>
</dbReference>
<dbReference type="InterPro" id="IPR002035">
    <property type="entry name" value="VWF_A"/>
</dbReference>
<dbReference type="GO" id="GO:0006357">
    <property type="term" value="P:regulation of transcription by RNA polymerase II"/>
    <property type="evidence" value="ECO:0007669"/>
    <property type="project" value="TreeGrafter"/>
</dbReference>
<keyword evidence="9" id="KW-0234">DNA repair</keyword>
<dbReference type="SMART" id="SM01047">
    <property type="entry name" value="C1_4"/>
    <property type="match status" value="1"/>
</dbReference>
<dbReference type="InterPro" id="IPR013083">
    <property type="entry name" value="Znf_RING/FYVE/PHD"/>
</dbReference>
<organism evidence="14 15">
    <name type="scientific">Acrobeloides nanus</name>
    <dbReference type="NCBI Taxonomy" id="290746"/>
    <lineage>
        <taxon>Eukaryota</taxon>
        <taxon>Metazoa</taxon>
        <taxon>Ecdysozoa</taxon>
        <taxon>Nematoda</taxon>
        <taxon>Chromadorea</taxon>
        <taxon>Rhabditida</taxon>
        <taxon>Tylenchina</taxon>
        <taxon>Cephalobomorpha</taxon>
        <taxon>Cephaloboidea</taxon>
        <taxon>Cephalobidae</taxon>
        <taxon>Acrobeloides</taxon>
    </lineage>
</organism>
<dbReference type="GO" id="GO:0006289">
    <property type="term" value="P:nucleotide-excision repair"/>
    <property type="evidence" value="ECO:0007669"/>
    <property type="project" value="UniProtKB-UniRule"/>
</dbReference>
<evidence type="ECO:0000256" key="2">
    <source>
        <dbReference type="ARBA" id="ARBA00006092"/>
    </source>
</evidence>
<dbReference type="SUPFAM" id="SSF57889">
    <property type="entry name" value="Cysteine-rich domain"/>
    <property type="match status" value="1"/>
</dbReference>
<evidence type="ECO:0000256" key="4">
    <source>
        <dbReference type="ARBA" id="ARBA00022763"/>
    </source>
</evidence>
<dbReference type="PANTHER" id="PTHR12695">
    <property type="entry name" value="GENERAL TRANSCRIPTION FACTOR IIH SUBUNIT 2"/>
    <property type="match status" value="1"/>
</dbReference>
<evidence type="ECO:0000256" key="9">
    <source>
        <dbReference type="ARBA" id="ARBA00023204"/>
    </source>
</evidence>
<evidence type="ECO:0000256" key="5">
    <source>
        <dbReference type="ARBA" id="ARBA00022771"/>
    </source>
</evidence>
<dbReference type="InterPro" id="IPR007198">
    <property type="entry name" value="Ssl1-like"/>
</dbReference>
<dbReference type="GO" id="GO:0008270">
    <property type="term" value="F:zinc ion binding"/>
    <property type="evidence" value="ECO:0007669"/>
    <property type="project" value="UniProtKB-UniRule"/>
</dbReference>
<dbReference type="NCBIfam" id="TIGR00622">
    <property type="entry name" value="ssl1"/>
    <property type="match status" value="1"/>
</dbReference>
<evidence type="ECO:0000256" key="6">
    <source>
        <dbReference type="ARBA" id="ARBA00022833"/>
    </source>
</evidence>
<feature type="zinc finger region" description="C4-type" evidence="12">
    <location>
        <begin position="290"/>
        <end position="307"/>
    </location>
</feature>
<evidence type="ECO:0000256" key="3">
    <source>
        <dbReference type="ARBA" id="ARBA00022723"/>
    </source>
</evidence>
<keyword evidence="14" id="KW-1185">Reference proteome</keyword>
<dbReference type="InterPro" id="IPR036465">
    <property type="entry name" value="vWFA_dom_sf"/>
</dbReference>
<sequence>MDPTNMDIDEQQQGYKWEVAYAEGLNLRDVLTEDEGGSIEKAVKRLVAEAKRQRRLVDRPSKVRLGIMRYIYIVIDCSLAMLDRALYPNRLAVTINILNKFLDKFFEQNPISQIGIILAKDKRAERLLPLTSNPSLIKESLSEINGTHCVGEFSLYNSLDRAFKGLQDLPSHTSREILLIMASLSTIDAELKRKGIRCSVIGLSAELYVCRKLCATTSGRYDVILDESHFEIILNDQINPPVVKKGMATNVVKMGFPKRSKIELPSFCVCHQADPIAPRDPESTDRAYFCPQCDARYCSVPIECRICGLTLLTAPQLARAHQNLTPLLAFAEVNLPQGDCYACRKKLEEKAYSCKKCNSLFCLDCDLILHESLQICPACH</sequence>
<dbReference type="InterPro" id="IPR000433">
    <property type="entry name" value="Znf_ZZ"/>
</dbReference>
<comment type="subcellular location">
    <subcellularLocation>
        <location evidence="1 11">Nucleus</location>
    </subcellularLocation>
</comment>
<evidence type="ECO:0000256" key="12">
    <source>
        <dbReference type="PIRSR" id="PIRSR015919-1"/>
    </source>
</evidence>
<dbReference type="SMART" id="SM00327">
    <property type="entry name" value="VWA"/>
    <property type="match status" value="1"/>
</dbReference>
<dbReference type="Proteomes" id="UP000887540">
    <property type="component" value="Unplaced"/>
</dbReference>
<dbReference type="GO" id="GO:0000439">
    <property type="term" value="C:transcription factor TFIIH core complex"/>
    <property type="evidence" value="ECO:0007669"/>
    <property type="project" value="InterPro"/>
</dbReference>
<keyword evidence="7 11" id="KW-0805">Transcription regulation</keyword>
<dbReference type="PANTHER" id="PTHR12695:SF2">
    <property type="entry name" value="GENERAL TRANSCRIPTION FACTOR IIH SUBUNIT 2-RELATED"/>
    <property type="match status" value="1"/>
</dbReference>
<reference evidence="15" key="1">
    <citation type="submission" date="2022-11" db="UniProtKB">
        <authorList>
            <consortium name="WormBaseParasite"/>
        </authorList>
    </citation>
    <scope>IDENTIFICATION</scope>
</reference>
<dbReference type="SUPFAM" id="SSF53300">
    <property type="entry name" value="vWA-like"/>
    <property type="match status" value="1"/>
</dbReference>
<dbReference type="InterPro" id="IPR046349">
    <property type="entry name" value="C1-like_sf"/>
</dbReference>
<evidence type="ECO:0000256" key="10">
    <source>
        <dbReference type="ARBA" id="ARBA00023242"/>
    </source>
</evidence>
<evidence type="ECO:0000256" key="1">
    <source>
        <dbReference type="ARBA" id="ARBA00004123"/>
    </source>
</evidence>
<evidence type="ECO:0000313" key="15">
    <source>
        <dbReference type="WBParaSite" id="ACRNAN_Path_275.g1017.t1"/>
    </source>
</evidence>
<dbReference type="Pfam" id="PF07975">
    <property type="entry name" value="C1_4"/>
    <property type="match status" value="1"/>
</dbReference>
<evidence type="ECO:0000313" key="14">
    <source>
        <dbReference type="Proteomes" id="UP000887540"/>
    </source>
</evidence>
<evidence type="ECO:0000256" key="8">
    <source>
        <dbReference type="ARBA" id="ARBA00023163"/>
    </source>
</evidence>
<dbReference type="WBParaSite" id="ACRNAN_Path_275.g1017.t1">
    <property type="protein sequence ID" value="ACRNAN_Path_275.g1017.t1"/>
    <property type="gene ID" value="ACRNAN_Path_275.g1017"/>
</dbReference>
<dbReference type="AlphaFoldDB" id="A0A914C4P9"/>
<dbReference type="Pfam" id="PF04056">
    <property type="entry name" value="Ssl1"/>
    <property type="match status" value="1"/>
</dbReference>
<comment type="similarity">
    <text evidence="2 11">Belongs to the GTF2H2 family.</text>
</comment>
<protein>
    <recommendedName>
        <fullName evidence="11">General transcription factor IIH subunit</fullName>
    </recommendedName>
</protein>
<evidence type="ECO:0000256" key="7">
    <source>
        <dbReference type="ARBA" id="ARBA00023015"/>
    </source>
</evidence>
<dbReference type="GO" id="GO:0005675">
    <property type="term" value="C:transcription factor TFIIH holo complex"/>
    <property type="evidence" value="ECO:0007669"/>
    <property type="project" value="UniProtKB-UniRule"/>
</dbReference>
<dbReference type="GO" id="GO:0006351">
    <property type="term" value="P:DNA-templated transcription"/>
    <property type="evidence" value="ECO:0007669"/>
    <property type="project" value="InterPro"/>
</dbReference>
<evidence type="ECO:0000259" key="13">
    <source>
        <dbReference type="PROSITE" id="PS01357"/>
    </source>
</evidence>
<feature type="domain" description="ZZ-type" evidence="13">
    <location>
        <begin position="354"/>
        <end position="379"/>
    </location>
</feature>
<keyword evidence="10 11" id="KW-0539">Nucleus</keyword>
<keyword evidence="3 11" id="KW-0479">Metal-binding</keyword>
<keyword evidence="8 11" id="KW-0804">Transcription</keyword>
<dbReference type="PROSITE" id="PS01357">
    <property type="entry name" value="ZF_ZZ_1"/>
    <property type="match status" value="1"/>
</dbReference>
<keyword evidence="4" id="KW-0227">DNA damage</keyword>
<dbReference type="Gene3D" id="3.40.50.410">
    <property type="entry name" value="von Willebrand factor, type A domain"/>
    <property type="match status" value="1"/>
</dbReference>
<dbReference type="InterPro" id="IPR012170">
    <property type="entry name" value="TFIIH_SSL1/p44"/>
</dbReference>